<name>A0A915P765_9BILA</name>
<feature type="region of interest" description="Disordered" evidence="1">
    <location>
        <begin position="143"/>
        <end position="162"/>
    </location>
</feature>
<reference evidence="3" key="1">
    <citation type="submission" date="2022-11" db="UniProtKB">
        <authorList>
            <consortium name="WormBaseParasite"/>
        </authorList>
    </citation>
    <scope>IDENTIFICATION</scope>
</reference>
<proteinExistence type="predicted"/>
<evidence type="ECO:0000313" key="2">
    <source>
        <dbReference type="Proteomes" id="UP000887560"/>
    </source>
</evidence>
<protein>
    <submittedName>
        <fullName evidence="3">Uncharacterized protein</fullName>
    </submittedName>
</protein>
<accession>A0A915P765</accession>
<keyword evidence="2" id="KW-1185">Reference proteome</keyword>
<evidence type="ECO:0000313" key="3">
    <source>
        <dbReference type="WBParaSite" id="scf7180000423013.g10014"/>
    </source>
</evidence>
<organism evidence="2 3">
    <name type="scientific">Meloidogyne floridensis</name>
    <dbReference type="NCBI Taxonomy" id="298350"/>
    <lineage>
        <taxon>Eukaryota</taxon>
        <taxon>Metazoa</taxon>
        <taxon>Ecdysozoa</taxon>
        <taxon>Nematoda</taxon>
        <taxon>Chromadorea</taxon>
        <taxon>Rhabditida</taxon>
        <taxon>Tylenchina</taxon>
        <taxon>Tylenchomorpha</taxon>
        <taxon>Tylenchoidea</taxon>
        <taxon>Meloidogynidae</taxon>
        <taxon>Meloidogyninae</taxon>
        <taxon>Meloidogyne</taxon>
    </lineage>
</organism>
<sequence length="199" mass="22750">LEKTVIFVRHLQKEHSLLRQHLNQLLAGTESGQQFQKGISIAIAATNELVQVEVPERILRALGVSSSNNSNLFTSNNLISTSTQQQNNNKLINPSLISNATCYRLPSTSLNLFPLQQQNSFLNYYYPSNYVINNLNNGIKKVAPSKEPNKEENEEEEEQVVDVESLINEEEEQKEEFNKNEENKELIIGYYQRVNVLNK</sequence>
<evidence type="ECO:0000256" key="1">
    <source>
        <dbReference type="SAM" id="MobiDB-lite"/>
    </source>
</evidence>
<feature type="compositionally biased region" description="Acidic residues" evidence="1">
    <location>
        <begin position="152"/>
        <end position="162"/>
    </location>
</feature>
<dbReference type="AlphaFoldDB" id="A0A915P765"/>
<dbReference type="WBParaSite" id="scf7180000423013.g10014">
    <property type="protein sequence ID" value="scf7180000423013.g10014"/>
    <property type="gene ID" value="scf7180000423013.g10014"/>
</dbReference>
<dbReference type="Proteomes" id="UP000887560">
    <property type="component" value="Unplaced"/>
</dbReference>